<evidence type="ECO:0000256" key="4">
    <source>
        <dbReference type="ARBA" id="ARBA00023136"/>
    </source>
</evidence>
<keyword evidence="3 6" id="KW-1133">Transmembrane helix</keyword>
<comment type="subcellular location">
    <subcellularLocation>
        <location evidence="1">Membrane</location>
        <topology evidence="1">Multi-pass membrane protein</topology>
    </subcellularLocation>
</comment>
<feature type="transmembrane region" description="Helical" evidence="6">
    <location>
        <begin position="537"/>
        <end position="556"/>
    </location>
</feature>
<comment type="caution">
    <text evidence="8">The sequence shown here is derived from an EMBL/GenBank/DDBJ whole genome shotgun (WGS) entry which is preliminary data.</text>
</comment>
<organism evidence="8 9">
    <name type="scientific">Mycena albidolilacea</name>
    <dbReference type="NCBI Taxonomy" id="1033008"/>
    <lineage>
        <taxon>Eukaryota</taxon>
        <taxon>Fungi</taxon>
        <taxon>Dikarya</taxon>
        <taxon>Basidiomycota</taxon>
        <taxon>Agaricomycotina</taxon>
        <taxon>Agaricomycetes</taxon>
        <taxon>Agaricomycetidae</taxon>
        <taxon>Agaricales</taxon>
        <taxon>Marasmiineae</taxon>
        <taxon>Mycenaceae</taxon>
        <taxon>Mycena</taxon>
    </lineage>
</organism>
<feature type="transmembrane region" description="Helical" evidence="6">
    <location>
        <begin position="432"/>
        <end position="451"/>
    </location>
</feature>
<dbReference type="InterPro" id="IPR036259">
    <property type="entry name" value="MFS_trans_sf"/>
</dbReference>
<feature type="transmembrane region" description="Helical" evidence="6">
    <location>
        <begin position="185"/>
        <end position="203"/>
    </location>
</feature>
<feature type="transmembrane region" description="Helical" evidence="6">
    <location>
        <begin position="257"/>
        <end position="279"/>
    </location>
</feature>
<accession>A0AAD7ENQ6</accession>
<dbReference type="AlphaFoldDB" id="A0AAD7ENQ6"/>
<dbReference type="Pfam" id="PF07690">
    <property type="entry name" value="MFS_1"/>
    <property type="match status" value="1"/>
</dbReference>
<dbReference type="PRINTS" id="PR01036">
    <property type="entry name" value="TCRTETB"/>
</dbReference>
<feature type="transmembrane region" description="Helical" evidence="6">
    <location>
        <begin position="373"/>
        <end position="393"/>
    </location>
</feature>
<dbReference type="PANTHER" id="PTHR23501">
    <property type="entry name" value="MAJOR FACILITATOR SUPERFAMILY"/>
    <property type="match status" value="1"/>
</dbReference>
<feature type="transmembrane region" description="Helical" evidence="6">
    <location>
        <begin position="330"/>
        <end position="352"/>
    </location>
</feature>
<dbReference type="Proteomes" id="UP001218218">
    <property type="component" value="Unassembled WGS sequence"/>
</dbReference>
<evidence type="ECO:0000256" key="5">
    <source>
        <dbReference type="SAM" id="MobiDB-lite"/>
    </source>
</evidence>
<evidence type="ECO:0000313" key="9">
    <source>
        <dbReference type="Proteomes" id="UP001218218"/>
    </source>
</evidence>
<gene>
    <name evidence="8" type="ORF">DFH08DRAFT_1013526</name>
</gene>
<sequence length="579" mass="61861">MASNAEQVHDDTLRPASQKNHPEEEHLPEAENAGSTILTGKKLAVVFGAMQVPFRFRLLALIVYFRLLSILLIALDETILATALPRIASDFQAFTLQGWVATSFVLAHTVFLLLYGQVLRIFPAKWVIVTAIIIFEAGSLLCGVSQNIGQLIAGRTVSGAGAAGILVSTIQILSQTTRLEDRPMLFALAGVVFAVSSIVGPLIGGAFTDHVTWRWCFWVNLPVGGVSVIAVTLLLKASPPLGSDPTKRSFANILTEVARIDFLGAILVSGAVTAVVLALQWGGNTKPWNDKAVIVCFVLSPVLATAFLVWEIYLGDGAMTPTAVMHSKSIYGILVYCFLTRFAILVYSYGMYLQYIPIFYQAVRHQSATRSGIDILPFMLAQVLTIVAAGQVVGKTGYYWHFLALGPIFLGLGAGLLYTVDITSSSAKIAGFQILLGVGTGMGVQNTLLAIQTEFKDKPDLLGQATGMATFAQFLGGTLGLAIAEPVLASELGKYLLRFAPEAPSAVVRQTPTAIYTDLPQGMIAGVVRAYTESLRVVFVLGVPVAGLALVAAVFVENLRIQKTVGRGDPEKGGSGEEK</sequence>
<feature type="transmembrane region" description="Helical" evidence="6">
    <location>
        <begin position="471"/>
        <end position="489"/>
    </location>
</feature>
<feature type="transmembrane region" description="Helical" evidence="6">
    <location>
        <begin position="124"/>
        <end position="144"/>
    </location>
</feature>
<feature type="transmembrane region" description="Helical" evidence="6">
    <location>
        <begin position="156"/>
        <end position="173"/>
    </location>
</feature>
<evidence type="ECO:0000256" key="6">
    <source>
        <dbReference type="SAM" id="Phobius"/>
    </source>
</evidence>
<feature type="transmembrane region" description="Helical" evidence="6">
    <location>
        <begin position="215"/>
        <end position="237"/>
    </location>
</feature>
<proteinExistence type="predicted"/>
<dbReference type="Gene3D" id="1.20.1250.20">
    <property type="entry name" value="MFS general substrate transporter like domains"/>
    <property type="match status" value="1"/>
</dbReference>
<evidence type="ECO:0000256" key="2">
    <source>
        <dbReference type="ARBA" id="ARBA00022692"/>
    </source>
</evidence>
<evidence type="ECO:0000256" key="3">
    <source>
        <dbReference type="ARBA" id="ARBA00022989"/>
    </source>
</evidence>
<dbReference type="PANTHER" id="PTHR23501:SF198">
    <property type="entry name" value="AZOLE RESISTANCE PROTEIN 1-RELATED"/>
    <property type="match status" value="1"/>
</dbReference>
<keyword evidence="2 6" id="KW-0812">Transmembrane</keyword>
<feature type="transmembrane region" description="Helical" evidence="6">
    <location>
        <begin position="96"/>
        <end position="118"/>
    </location>
</feature>
<feature type="transmembrane region" description="Helical" evidence="6">
    <location>
        <begin position="291"/>
        <end position="310"/>
    </location>
</feature>
<name>A0AAD7ENQ6_9AGAR</name>
<dbReference type="PROSITE" id="PS50850">
    <property type="entry name" value="MFS"/>
    <property type="match status" value="1"/>
</dbReference>
<protein>
    <submittedName>
        <fullName evidence="8">ABC transporter</fullName>
    </submittedName>
</protein>
<dbReference type="Gene3D" id="1.20.1720.10">
    <property type="entry name" value="Multidrug resistance protein D"/>
    <property type="match status" value="1"/>
</dbReference>
<keyword evidence="4 6" id="KW-0472">Membrane</keyword>
<keyword evidence="9" id="KW-1185">Reference proteome</keyword>
<dbReference type="GO" id="GO:0022857">
    <property type="term" value="F:transmembrane transporter activity"/>
    <property type="evidence" value="ECO:0007669"/>
    <property type="project" value="InterPro"/>
</dbReference>
<feature type="compositionally biased region" description="Basic and acidic residues" evidence="5">
    <location>
        <begin position="20"/>
        <end position="29"/>
    </location>
</feature>
<feature type="domain" description="Major facilitator superfamily (MFS) profile" evidence="7">
    <location>
        <begin position="62"/>
        <end position="560"/>
    </location>
</feature>
<evidence type="ECO:0000256" key="1">
    <source>
        <dbReference type="ARBA" id="ARBA00004141"/>
    </source>
</evidence>
<feature type="transmembrane region" description="Helical" evidence="6">
    <location>
        <begin position="56"/>
        <end position="75"/>
    </location>
</feature>
<dbReference type="InterPro" id="IPR020846">
    <property type="entry name" value="MFS_dom"/>
</dbReference>
<dbReference type="InterPro" id="IPR011701">
    <property type="entry name" value="MFS"/>
</dbReference>
<dbReference type="GO" id="GO:0005886">
    <property type="term" value="C:plasma membrane"/>
    <property type="evidence" value="ECO:0007669"/>
    <property type="project" value="TreeGrafter"/>
</dbReference>
<feature type="transmembrane region" description="Helical" evidence="6">
    <location>
        <begin position="399"/>
        <end position="420"/>
    </location>
</feature>
<feature type="region of interest" description="Disordered" evidence="5">
    <location>
        <begin position="1"/>
        <end position="31"/>
    </location>
</feature>
<dbReference type="SUPFAM" id="SSF103473">
    <property type="entry name" value="MFS general substrate transporter"/>
    <property type="match status" value="1"/>
</dbReference>
<evidence type="ECO:0000259" key="7">
    <source>
        <dbReference type="PROSITE" id="PS50850"/>
    </source>
</evidence>
<reference evidence="8" key="1">
    <citation type="submission" date="2023-03" db="EMBL/GenBank/DDBJ databases">
        <title>Massive genome expansion in bonnet fungi (Mycena s.s.) driven by repeated elements and novel gene families across ecological guilds.</title>
        <authorList>
            <consortium name="Lawrence Berkeley National Laboratory"/>
            <person name="Harder C.B."/>
            <person name="Miyauchi S."/>
            <person name="Viragh M."/>
            <person name="Kuo A."/>
            <person name="Thoen E."/>
            <person name="Andreopoulos B."/>
            <person name="Lu D."/>
            <person name="Skrede I."/>
            <person name="Drula E."/>
            <person name="Henrissat B."/>
            <person name="Morin E."/>
            <person name="Kohler A."/>
            <person name="Barry K."/>
            <person name="LaButti K."/>
            <person name="Morin E."/>
            <person name="Salamov A."/>
            <person name="Lipzen A."/>
            <person name="Mereny Z."/>
            <person name="Hegedus B."/>
            <person name="Baldrian P."/>
            <person name="Stursova M."/>
            <person name="Weitz H."/>
            <person name="Taylor A."/>
            <person name="Grigoriev I.V."/>
            <person name="Nagy L.G."/>
            <person name="Martin F."/>
            <person name="Kauserud H."/>
        </authorList>
    </citation>
    <scope>NUCLEOTIDE SEQUENCE</scope>
    <source>
        <strain evidence="8">CBHHK002</strain>
    </source>
</reference>
<dbReference type="CDD" id="cd17502">
    <property type="entry name" value="MFS_Azr1_MDR_like"/>
    <property type="match status" value="1"/>
</dbReference>
<dbReference type="EMBL" id="JARIHO010000027">
    <property type="protein sequence ID" value="KAJ7339924.1"/>
    <property type="molecule type" value="Genomic_DNA"/>
</dbReference>
<evidence type="ECO:0000313" key="8">
    <source>
        <dbReference type="EMBL" id="KAJ7339924.1"/>
    </source>
</evidence>